<dbReference type="Pfam" id="PF00756">
    <property type="entry name" value="Esterase"/>
    <property type="match status" value="1"/>
</dbReference>
<dbReference type="SUPFAM" id="SSF53474">
    <property type="entry name" value="alpha/beta-Hydrolases"/>
    <property type="match status" value="1"/>
</dbReference>
<evidence type="ECO:0000313" key="1">
    <source>
        <dbReference type="EMBL" id="MDD1792319.1"/>
    </source>
</evidence>
<dbReference type="InterPro" id="IPR050583">
    <property type="entry name" value="Mycobacterial_A85_antigen"/>
</dbReference>
<evidence type="ECO:0000313" key="2">
    <source>
        <dbReference type="Proteomes" id="UP001149400"/>
    </source>
</evidence>
<accession>A0ABT5QWD8</accession>
<dbReference type="EMBL" id="JAJUBC010000003">
    <property type="protein sequence ID" value="MDD1792319.1"/>
    <property type="molecule type" value="Genomic_DNA"/>
</dbReference>
<dbReference type="Gene3D" id="3.40.50.1820">
    <property type="entry name" value="alpha/beta hydrolase"/>
    <property type="match status" value="1"/>
</dbReference>
<organism evidence="1 2">
    <name type="scientific">Enterovibrio gelatinilyticus</name>
    <dbReference type="NCBI Taxonomy" id="2899819"/>
    <lineage>
        <taxon>Bacteria</taxon>
        <taxon>Pseudomonadati</taxon>
        <taxon>Pseudomonadota</taxon>
        <taxon>Gammaproteobacteria</taxon>
        <taxon>Vibrionales</taxon>
        <taxon>Vibrionaceae</taxon>
        <taxon>Enterovibrio</taxon>
    </lineage>
</organism>
<reference evidence="1" key="1">
    <citation type="submission" date="2021-12" db="EMBL/GenBank/DDBJ databases">
        <title>Enterovibrio ZSDZ35 sp. nov. and Enterovibrio ZSDZ42 sp. nov., isolated from coastal seawater in Qingdao.</title>
        <authorList>
            <person name="Zhang P."/>
        </authorList>
    </citation>
    <scope>NUCLEOTIDE SEQUENCE</scope>
    <source>
        <strain evidence="1">ZSDZ42</strain>
    </source>
</reference>
<dbReference type="Proteomes" id="UP001149400">
    <property type="component" value="Unassembled WGS sequence"/>
</dbReference>
<dbReference type="PANTHER" id="PTHR48098">
    <property type="entry name" value="ENTEROCHELIN ESTERASE-RELATED"/>
    <property type="match status" value="1"/>
</dbReference>
<name>A0ABT5QWD8_9GAMM</name>
<dbReference type="InterPro" id="IPR029058">
    <property type="entry name" value="AB_hydrolase_fold"/>
</dbReference>
<gene>
    <name evidence="1" type="ORF">LRP50_04165</name>
</gene>
<protein>
    <submittedName>
        <fullName evidence="1">Esterase family protein</fullName>
    </submittedName>
</protein>
<comment type="caution">
    <text evidence="1">The sequence shown here is derived from an EMBL/GenBank/DDBJ whole genome shotgun (WGS) entry which is preliminary data.</text>
</comment>
<proteinExistence type="predicted"/>
<sequence>MTSDSTLKQKRENTYQGVVERFSFEAVTLVGNTSNENVLRNIIVYLPQSYADSPQREYPIVYLLHGMDSNPEAWFAPSANNPGIEQTMNRLVGAGEMGEMIIVAVDGTSSILGSWYLNSPISGNFFDYLTQEVIDITENRYRAIKGKRAICGHSMGGFGALNTIMMRPDLYQACAALSPGGMMMRDHGYQEHADFFRHQFDLFAKGEECEWFIHAYLTILRVIAPDSDNPPTYITRNINEAMLALEQFNLSATARDRAQFLNSQRKETLPIYTEIGTDEGESVGEPILENFKAMIATFTALGVPVSSHIFEGGHIDKVGEQTVRGLRFIDSKFN</sequence>
<dbReference type="RefSeq" id="WP_274163229.1">
    <property type="nucleotide sequence ID" value="NZ_JAJUBC010000003.1"/>
</dbReference>
<keyword evidence="2" id="KW-1185">Reference proteome</keyword>
<dbReference type="InterPro" id="IPR000801">
    <property type="entry name" value="Esterase-like"/>
</dbReference>